<evidence type="ECO:0000313" key="2">
    <source>
        <dbReference type="Proteomes" id="UP001524944"/>
    </source>
</evidence>
<dbReference type="EMBL" id="JANPWE010000019">
    <property type="protein sequence ID" value="MCR6547215.1"/>
    <property type="molecule type" value="Genomic_DNA"/>
</dbReference>
<accession>A0ABT1Y8I9</accession>
<organism evidence="1 2">
    <name type="scientific">Dehalobacterium formicoaceticum</name>
    <dbReference type="NCBI Taxonomy" id="51515"/>
    <lineage>
        <taxon>Bacteria</taxon>
        <taxon>Bacillati</taxon>
        <taxon>Bacillota</taxon>
        <taxon>Clostridia</taxon>
        <taxon>Eubacteriales</taxon>
        <taxon>Peptococcaceae</taxon>
        <taxon>Dehalobacterium</taxon>
    </lineage>
</organism>
<sequence length="204" mass="24201">MMYRKTYFCVCDGQQEEMYLKHVAFLLKIFPERVVTFNTTRGSAERLKKNYTEYDNAALFDYDFKDTEFRQNIIICEQLRRKSRREKGKNVYHAYSNVNIDLWFILHKEDFNRPVASNGAYVVDVRRIYGLNREADIKERANLERILRQITLEDVRHAIRRADQIRAGKLESDCFMVDSVACYGNPDFSLHDFLKIVLQDCGEL</sequence>
<proteinExistence type="predicted"/>
<protein>
    <submittedName>
        <fullName evidence="1">RloB family protein</fullName>
    </submittedName>
</protein>
<gene>
    <name evidence="1" type="ORF">NVS47_17145</name>
</gene>
<comment type="caution">
    <text evidence="1">The sequence shown here is derived from an EMBL/GenBank/DDBJ whole genome shotgun (WGS) entry which is preliminary data.</text>
</comment>
<name>A0ABT1Y8I9_9FIRM</name>
<keyword evidence="2" id="KW-1185">Reference proteome</keyword>
<dbReference type="Pfam" id="PF13707">
    <property type="entry name" value="RloB"/>
    <property type="match status" value="1"/>
</dbReference>
<dbReference type="RefSeq" id="WP_242965362.1">
    <property type="nucleotide sequence ID" value="NZ_CP022121.1"/>
</dbReference>
<dbReference type="InterPro" id="IPR025591">
    <property type="entry name" value="RloB"/>
</dbReference>
<dbReference type="Proteomes" id="UP001524944">
    <property type="component" value="Unassembled WGS sequence"/>
</dbReference>
<evidence type="ECO:0000313" key="1">
    <source>
        <dbReference type="EMBL" id="MCR6547215.1"/>
    </source>
</evidence>
<reference evidence="1 2" key="1">
    <citation type="submission" date="2022-08" db="EMBL/GenBank/DDBJ databases">
        <title>Proteogenomics of the novel Dehalobacterium formicoaceticum strain EZ94 highlights a key role of methyltransferases during anaerobic dichloromethane degradation.</title>
        <authorList>
            <person name="Wasmund K."/>
        </authorList>
    </citation>
    <scope>NUCLEOTIDE SEQUENCE [LARGE SCALE GENOMIC DNA]</scope>
    <source>
        <strain evidence="1 2">EZ94</strain>
    </source>
</reference>